<feature type="chain" id="PRO_5031227503" description="H(+)-exporting diphosphatase" evidence="2">
    <location>
        <begin position="18"/>
        <end position="120"/>
    </location>
</feature>
<evidence type="ECO:0000313" key="3">
    <source>
        <dbReference type="EMBL" id="CAE4602377.1"/>
    </source>
</evidence>
<keyword evidence="1" id="KW-0472">Membrane</keyword>
<evidence type="ECO:0000256" key="2">
    <source>
        <dbReference type="SAM" id="SignalP"/>
    </source>
</evidence>
<feature type="signal peptide" evidence="2">
    <location>
        <begin position="1"/>
        <end position="17"/>
    </location>
</feature>
<evidence type="ECO:0008006" key="4">
    <source>
        <dbReference type="Google" id="ProtNLM"/>
    </source>
</evidence>
<dbReference type="EMBL" id="HBNR01042645">
    <property type="protein sequence ID" value="CAE4602377.1"/>
    <property type="molecule type" value="Transcribed_RNA"/>
</dbReference>
<gene>
    <name evidence="3" type="ORF">AMON00008_LOCUS29662</name>
</gene>
<sequence>MVAFGVVLALCAGVVDAVGPSSLAVFVSHVTGTVARAGMRIEGVTTGMNENWDIFHCMMLVTSFIFGSFVCGLLIPKNQDLGDVDDLLEQSCRVVRDVEVTIVQLCSRRDDEAVGRARTL</sequence>
<evidence type="ECO:0000256" key="1">
    <source>
        <dbReference type="SAM" id="Phobius"/>
    </source>
</evidence>
<keyword evidence="1" id="KW-0812">Transmembrane</keyword>
<keyword evidence="2" id="KW-0732">Signal</keyword>
<reference evidence="3" key="1">
    <citation type="submission" date="2021-01" db="EMBL/GenBank/DDBJ databases">
        <authorList>
            <person name="Corre E."/>
            <person name="Pelletier E."/>
            <person name="Niang G."/>
            <person name="Scheremetjew M."/>
            <person name="Finn R."/>
            <person name="Kale V."/>
            <person name="Holt S."/>
            <person name="Cochrane G."/>
            <person name="Meng A."/>
            <person name="Brown T."/>
            <person name="Cohen L."/>
        </authorList>
    </citation>
    <scope>NUCLEOTIDE SEQUENCE</scope>
    <source>
        <strain evidence="3">CCMP3105</strain>
    </source>
</reference>
<accession>A0A7S4R3G9</accession>
<feature type="transmembrane region" description="Helical" evidence="1">
    <location>
        <begin position="53"/>
        <end position="75"/>
    </location>
</feature>
<keyword evidence="1" id="KW-1133">Transmembrane helix</keyword>
<dbReference type="Pfam" id="PF06912">
    <property type="entry name" value="DUF1275"/>
    <property type="match status" value="1"/>
</dbReference>
<protein>
    <recommendedName>
        <fullName evidence="4">H(+)-exporting diphosphatase</fullName>
    </recommendedName>
</protein>
<dbReference type="InterPro" id="IPR010699">
    <property type="entry name" value="DUF1275"/>
</dbReference>
<name>A0A7S4R3G9_9DINO</name>
<proteinExistence type="predicted"/>
<organism evidence="3">
    <name type="scientific">Alexandrium monilatum</name>
    <dbReference type="NCBI Taxonomy" id="311494"/>
    <lineage>
        <taxon>Eukaryota</taxon>
        <taxon>Sar</taxon>
        <taxon>Alveolata</taxon>
        <taxon>Dinophyceae</taxon>
        <taxon>Gonyaulacales</taxon>
        <taxon>Pyrocystaceae</taxon>
        <taxon>Alexandrium</taxon>
    </lineage>
</organism>
<dbReference type="AlphaFoldDB" id="A0A7S4R3G9"/>